<dbReference type="eggNOG" id="COG1595">
    <property type="taxonomic scope" value="Bacteria"/>
</dbReference>
<gene>
    <name evidence="8" type="ORF">AREALGSMS7_03994</name>
</gene>
<dbReference type="InterPro" id="IPR007627">
    <property type="entry name" value="RNA_pol_sigma70_r2"/>
</dbReference>
<dbReference type="InterPro" id="IPR014284">
    <property type="entry name" value="RNA_pol_sigma-70_dom"/>
</dbReference>
<keyword evidence="5" id="KW-0804">Transcription</keyword>
<dbReference type="Pfam" id="PF08281">
    <property type="entry name" value="Sigma70_r4_2"/>
    <property type="match status" value="1"/>
</dbReference>
<dbReference type="GO" id="GO:0006352">
    <property type="term" value="P:DNA-templated transcription initiation"/>
    <property type="evidence" value="ECO:0007669"/>
    <property type="project" value="InterPro"/>
</dbReference>
<comment type="similarity">
    <text evidence="1">Belongs to the sigma-70 factor family. ECF subfamily.</text>
</comment>
<protein>
    <submittedName>
        <fullName evidence="8">ECF RNA polymerase sigma factor SigE</fullName>
    </submittedName>
</protein>
<dbReference type="InterPro" id="IPR039425">
    <property type="entry name" value="RNA_pol_sigma-70-like"/>
</dbReference>
<dbReference type="CDD" id="cd06171">
    <property type="entry name" value="Sigma70_r4"/>
    <property type="match status" value="1"/>
</dbReference>
<name>A0A221V2P8_9FLAO</name>
<keyword evidence="4" id="KW-0238">DNA-binding</keyword>
<evidence type="ECO:0000313" key="8">
    <source>
        <dbReference type="EMBL" id="ASO07401.1"/>
    </source>
</evidence>
<dbReference type="InterPro" id="IPR013249">
    <property type="entry name" value="RNA_pol_sigma70_r4_t2"/>
</dbReference>
<evidence type="ECO:0000256" key="2">
    <source>
        <dbReference type="ARBA" id="ARBA00023015"/>
    </source>
</evidence>
<feature type="domain" description="RNA polymerase sigma factor 70 region 4 type 2" evidence="7">
    <location>
        <begin position="115"/>
        <end position="162"/>
    </location>
</feature>
<evidence type="ECO:0000256" key="5">
    <source>
        <dbReference type="ARBA" id="ARBA00023163"/>
    </source>
</evidence>
<keyword evidence="2" id="KW-0805">Transcription regulation</keyword>
<organism evidence="8 9">
    <name type="scientific">Arenibacter algicola</name>
    <dbReference type="NCBI Taxonomy" id="616991"/>
    <lineage>
        <taxon>Bacteria</taxon>
        <taxon>Pseudomonadati</taxon>
        <taxon>Bacteroidota</taxon>
        <taxon>Flavobacteriia</taxon>
        <taxon>Flavobacteriales</taxon>
        <taxon>Flavobacteriaceae</taxon>
        <taxon>Arenibacter</taxon>
    </lineage>
</organism>
<dbReference type="SUPFAM" id="SSF88946">
    <property type="entry name" value="Sigma2 domain of RNA polymerase sigma factors"/>
    <property type="match status" value="1"/>
</dbReference>
<keyword evidence="3" id="KW-0731">Sigma factor</keyword>
<dbReference type="KEGG" id="aalg:AREALGSMS7_03994"/>
<dbReference type="InterPro" id="IPR013325">
    <property type="entry name" value="RNA_pol_sigma_r2"/>
</dbReference>
<dbReference type="NCBIfam" id="TIGR02937">
    <property type="entry name" value="sigma70-ECF"/>
    <property type="match status" value="1"/>
</dbReference>
<dbReference type="PANTHER" id="PTHR43133:SF8">
    <property type="entry name" value="RNA POLYMERASE SIGMA FACTOR HI_1459-RELATED"/>
    <property type="match status" value="1"/>
</dbReference>
<evidence type="ECO:0000256" key="4">
    <source>
        <dbReference type="ARBA" id="ARBA00023125"/>
    </source>
</evidence>
<dbReference type="Pfam" id="PF04542">
    <property type="entry name" value="Sigma70_r2"/>
    <property type="match status" value="1"/>
</dbReference>
<dbReference type="PANTHER" id="PTHR43133">
    <property type="entry name" value="RNA POLYMERASE ECF-TYPE SIGMA FACTO"/>
    <property type="match status" value="1"/>
</dbReference>
<evidence type="ECO:0000256" key="3">
    <source>
        <dbReference type="ARBA" id="ARBA00023082"/>
    </source>
</evidence>
<dbReference type="RefSeq" id="WP_093979672.1">
    <property type="nucleotide sequence ID" value="NZ_CP022515.1"/>
</dbReference>
<dbReference type="Proteomes" id="UP000204551">
    <property type="component" value="Chromosome"/>
</dbReference>
<accession>A0A221V2P8</accession>
<evidence type="ECO:0000259" key="6">
    <source>
        <dbReference type="Pfam" id="PF04542"/>
    </source>
</evidence>
<dbReference type="Gene3D" id="1.10.10.10">
    <property type="entry name" value="Winged helix-like DNA-binding domain superfamily/Winged helix DNA-binding domain"/>
    <property type="match status" value="1"/>
</dbReference>
<evidence type="ECO:0000313" key="9">
    <source>
        <dbReference type="Proteomes" id="UP000204551"/>
    </source>
</evidence>
<dbReference type="Gene3D" id="1.10.1740.10">
    <property type="match status" value="1"/>
</dbReference>
<dbReference type="EMBL" id="CP022515">
    <property type="protein sequence ID" value="ASO07401.1"/>
    <property type="molecule type" value="Genomic_DNA"/>
</dbReference>
<dbReference type="SUPFAM" id="SSF88659">
    <property type="entry name" value="Sigma3 and sigma4 domains of RNA polymerase sigma factors"/>
    <property type="match status" value="1"/>
</dbReference>
<dbReference type="GO" id="GO:0016987">
    <property type="term" value="F:sigma factor activity"/>
    <property type="evidence" value="ECO:0007669"/>
    <property type="project" value="UniProtKB-KW"/>
</dbReference>
<dbReference type="STRING" id="616991.GCA_000733925_02240"/>
<evidence type="ECO:0000256" key="1">
    <source>
        <dbReference type="ARBA" id="ARBA00010641"/>
    </source>
</evidence>
<evidence type="ECO:0000259" key="7">
    <source>
        <dbReference type="Pfam" id="PF08281"/>
    </source>
</evidence>
<dbReference type="InterPro" id="IPR013324">
    <property type="entry name" value="RNA_pol_sigma_r3/r4-like"/>
</dbReference>
<dbReference type="InterPro" id="IPR036388">
    <property type="entry name" value="WH-like_DNA-bd_sf"/>
</dbReference>
<sequence length="175" mass="20028">MESENSTKLKDFFGREYDSLKRYVNSKISDTANRDAEDIIQDVALKLFSGADRYAPINNVAGFVYKSVRNRIIDVMRTTKKNMNSVDIDNDLLDLVDVIHQSANSYSSEETVLLLKKCIDQLKPAYKDIIVAVDFEGYSYKEIAKETGISIGTLMSRRHRALGILYFQIEQKINR</sequence>
<feature type="domain" description="RNA polymerase sigma-70 region 2" evidence="6">
    <location>
        <begin position="17"/>
        <end position="80"/>
    </location>
</feature>
<dbReference type="GO" id="GO:0003677">
    <property type="term" value="F:DNA binding"/>
    <property type="evidence" value="ECO:0007669"/>
    <property type="project" value="UniProtKB-KW"/>
</dbReference>
<dbReference type="AlphaFoldDB" id="A0A221V2P8"/>
<proteinExistence type="inferred from homology"/>
<reference evidence="8 9" key="1">
    <citation type="submission" date="2017-07" db="EMBL/GenBank/DDBJ databases">
        <title>Genome Sequence of Arenibacter algicola Strain SMS7 Isolated from a culture of the Diatom Skeletonema marinoi.</title>
        <authorList>
            <person name="Topel M."/>
            <person name="Pinder M.I.M."/>
            <person name="Johansson O.N."/>
            <person name="Kourtchenko O."/>
            <person name="Godhe A."/>
            <person name="Clarke A.K."/>
        </authorList>
    </citation>
    <scope>NUCLEOTIDE SEQUENCE [LARGE SCALE GENOMIC DNA]</scope>
    <source>
        <strain evidence="8 9">SMS7</strain>
    </source>
</reference>